<proteinExistence type="predicted"/>
<accession>A0A8S5QJR3</accession>
<organism evidence="2">
    <name type="scientific">Myoviridae sp. ctK7P4</name>
    <dbReference type="NCBI Taxonomy" id="2825080"/>
    <lineage>
        <taxon>Viruses</taxon>
        <taxon>Duplodnaviria</taxon>
        <taxon>Heunggongvirae</taxon>
        <taxon>Uroviricota</taxon>
        <taxon>Caudoviricetes</taxon>
    </lineage>
</organism>
<feature type="region of interest" description="Disordered" evidence="1">
    <location>
        <begin position="130"/>
        <end position="161"/>
    </location>
</feature>
<protein>
    <submittedName>
        <fullName evidence="2">Virion morphogenesis protein</fullName>
    </submittedName>
</protein>
<sequence>MKPKTLASLNHTSHVQELNKSLERLKRSVVFVGIASGSKTDAREDGGPPNHLLGFVHEHGSPAANIPPRPFLVPGVKSGKEKVTKHLEAAMRAALNDDDKAVKALLEQAGFDAVSAVKLYMRNGTFEPLKPSTIKNRNRSRLTKGKRENEQQGKNIQPLTNTGALRDALDFYVEDGDGWA</sequence>
<reference evidence="2" key="1">
    <citation type="journal article" date="2021" name="Proc. Natl. Acad. Sci. U.S.A.">
        <title>A Catalog of Tens of Thousands of Viruses from Human Metagenomes Reveals Hidden Associations with Chronic Diseases.</title>
        <authorList>
            <person name="Tisza M.J."/>
            <person name="Buck C.B."/>
        </authorList>
    </citation>
    <scope>NUCLEOTIDE SEQUENCE</scope>
    <source>
        <strain evidence="2">CtK7P4</strain>
    </source>
</reference>
<name>A0A8S5QJR3_9CAUD</name>
<feature type="compositionally biased region" description="Polar residues" evidence="1">
    <location>
        <begin position="152"/>
        <end position="161"/>
    </location>
</feature>
<dbReference type="EMBL" id="BK015663">
    <property type="protein sequence ID" value="DAE18772.1"/>
    <property type="molecule type" value="Genomic_DNA"/>
</dbReference>
<evidence type="ECO:0000256" key="1">
    <source>
        <dbReference type="SAM" id="MobiDB-lite"/>
    </source>
</evidence>
<evidence type="ECO:0000313" key="2">
    <source>
        <dbReference type="EMBL" id="DAE18772.1"/>
    </source>
</evidence>